<dbReference type="Proteomes" id="UP000799118">
    <property type="component" value="Unassembled WGS sequence"/>
</dbReference>
<dbReference type="EMBL" id="ML769560">
    <property type="protein sequence ID" value="KAE9393948.1"/>
    <property type="molecule type" value="Genomic_DNA"/>
</dbReference>
<feature type="compositionally biased region" description="Basic and acidic residues" evidence="1">
    <location>
        <begin position="161"/>
        <end position="171"/>
    </location>
</feature>
<protein>
    <submittedName>
        <fullName evidence="2">Uncharacterized protein</fullName>
    </submittedName>
</protein>
<accession>A0A6A4H8C5</accession>
<evidence type="ECO:0000313" key="3">
    <source>
        <dbReference type="Proteomes" id="UP000799118"/>
    </source>
</evidence>
<keyword evidence="3" id="KW-1185">Reference proteome</keyword>
<name>A0A6A4H8C5_9AGAR</name>
<gene>
    <name evidence="2" type="ORF">BT96DRAFT_998950</name>
</gene>
<feature type="compositionally biased region" description="Acidic residues" evidence="1">
    <location>
        <begin position="145"/>
        <end position="160"/>
    </location>
</feature>
<dbReference type="AlphaFoldDB" id="A0A6A4H8C5"/>
<sequence length="171" mass="19741">MILAHDYIEEALEKSIRIAGPFIKHIKKSTWMAELEHAAFMCLPPCYVCYLPEMPNKAFLMKWRLPTPILDHINGQEDKIYDELMSNWEEKLRSVHSDFLGSNGFLSDRDQEEDKSVDGSESAALVEEEEEVELKSMSNDNYIPDADDESDSNDEFDNGADEEKSPWIKLY</sequence>
<evidence type="ECO:0000313" key="2">
    <source>
        <dbReference type="EMBL" id="KAE9393948.1"/>
    </source>
</evidence>
<feature type="region of interest" description="Disordered" evidence="1">
    <location>
        <begin position="101"/>
        <end position="171"/>
    </location>
</feature>
<proteinExistence type="predicted"/>
<organism evidence="2 3">
    <name type="scientific">Gymnopus androsaceus JB14</name>
    <dbReference type="NCBI Taxonomy" id="1447944"/>
    <lineage>
        <taxon>Eukaryota</taxon>
        <taxon>Fungi</taxon>
        <taxon>Dikarya</taxon>
        <taxon>Basidiomycota</taxon>
        <taxon>Agaricomycotina</taxon>
        <taxon>Agaricomycetes</taxon>
        <taxon>Agaricomycetidae</taxon>
        <taxon>Agaricales</taxon>
        <taxon>Marasmiineae</taxon>
        <taxon>Omphalotaceae</taxon>
        <taxon>Gymnopus</taxon>
    </lineage>
</organism>
<feature type="compositionally biased region" description="Basic and acidic residues" evidence="1">
    <location>
        <begin position="107"/>
        <end position="118"/>
    </location>
</feature>
<evidence type="ECO:0000256" key="1">
    <source>
        <dbReference type="SAM" id="MobiDB-lite"/>
    </source>
</evidence>
<reference evidence="2" key="1">
    <citation type="journal article" date="2019" name="Environ. Microbiol.">
        <title>Fungal ecological strategies reflected in gene transcription - a case study of two litter decomposers.</title>
        <authorList>
            <person name="Barbi F."/>
            <person name="Kohler A."/>
            <person name="Barry K."/>
            <person name="Baskaran P."/>
            <person name="Daum C."/>
            <person name="Fauchery L."/>
            <person name="Ihrmark K."/>
            <person name="Kuo A."/>
            <person name="LaButti K."/>
            <person name="Lipzen A."/>
            <person name="Morin E."/>
            <person name="Grigoriev I.V."/>
            <person name="Henrissat B."/>
            <person name="Lindahl B."/>
            <person name="Martin F."/>
        </authorList>
    </citation>
    <scope>NUCLEOTIDE SEQUENCE</scope>
    <source>
        <strain evidence="2">JB14</strain>
    </source>
</reference>